<dbReference type="Gene3D" id="3.40.50.300">
    <property type="entry name" value="P-loop containing nucleotide triphosphate hydrolases"/>
    <property type="match status" value="1"/>
</dbReference>
<proteinExistence type="inferred from homology"/>
<dbReference type="InterPro" id="IPR022399">
    <property type="entry name" value="TadA-like_ATPase"/>
</dbReference>
<evidence type="ECO:0000313" key="4">
    <source>
        <dbReference type="EMBL" id="MCP2312871.1"/>
    </source>
</evidence>
<name>A0ABT1J747_9ACTN</name>
<dbReference type="PANTHER" id="PTHR30486:SF6">
    <property type="entry name" value="TYPE IV PILUS RETRACTATION ATPASE PILT"/>
    <property type="match status" value="1"/>
</dbReference>
<dbReference type="InterPro" id="IPR027417">
    <property type="entry name" value="P-loop_NTPase"/>
</dbReference>
<dbReference type="Gene3D" id="3.30.450.380">
    <property type="match status" value="1"/>
</dbReference>
<evidence type="ECO:0000256" key="2">
    <source>
        <dbReference type="SAM" id="MobiDB-lite"/>
    </source>
</evidence>
<feature type="compositionally biased region" description="Basic residues" evidence="2">
    <location>
        <begin position="13"/>
        <end position="25"/>
    </location>
</feature>
<dbReference type="NCBIfam" id="TIGR03819">
    <property type="entry name" value="heli_sec_ATPase"/>
    <property type="match status" value="1"/>
</dbReference>
<protein>
    <submittedName>
        <fullName evidence="4">Pilus assembly protein CpaF</fullName>
    </submittedName>
</protein>
<feature type="compositionally biased region" description="Gly residues" evidence="2">
    <location>
        <begin position="35"/>
        <end position="57"/>
    </location>
</feature>
<organism evidence="4 5">
    <name type="scientific">Kitasatospora paracochleata</name>
    <dbReference type="NCBI Taxonomy" id="58354"/>
    <lineage>
        <taxon>Bacteria</taxon>
        <taxon>Bacillati</taxon>
        <taxon>Actinomycetota</taxon>
        <taxon>Actinomycetes</taxon>
        <taxon>Kitasatosporales</taxon>
        <taxon>Streptomycetaceae</taxon>
        <taxon>Kitasatospora</taxon>
    </lineage>
</organism>
<reference evidence="4 5" key="1">
    <citation type="submission" date="2022-06" db="EMBL/GenBank/DDBJ databases">
        <title>Sequencing the genomes of 1000 actinobacteria strains.</title>
        <authorList>
            <person name="Klenk H.-P."/>
        </authorList>
    </citation>
    <scope>NUCLEOTIDE SEQUENCE [LARGE SCALE GENOMIC DNA]</scope>
    <source>
        <strain evidence="4 5">DSM 41656</strain>
    </source>
</reference>
<dbReference type="CDD" id="cd01130">
    <property type="entry name" value="VirB11-like_ATPase"/>
    <property type="match status" value="1"/>
</dbReference>
<feature type="compositionally biased region" description="Basic and acidic residues" evidence="2">
    <location>
        <begin position="1"/>
        <end position="12"/>
    </location>
</feature>
<evidence type="ECO:0000259" key="3">
    <source>
        <dbReference type="Pfam" id="PF00437"/>
    </source>
</evidence>
<gene>
    <name evidence="4" type="ORF">FHR36_006052</name>
</gene>
<evidence type="ECO:0000313" key="5">
    <source>
        <dbReference type="Proteomes" id="UP001206483"/>
    </source>
</evidence>
<feature type="region of interest" description="Disordered" evidence="2">
    <location>
        <begin position="1"/>
        <end position="159"/>
    </location>
</feature>
<feature type="domain" description="Bacterial type II secretion system protein E" evidence="3">
    <location>
        <begin position="226"/>
        <end position="505"/>
    </location>
</feature>
<accession>A0ABT1J747</accession>
<comment type="similarity">
    <text evidence="1">Belongs to the GSP E family.</text>
</comment>
<sequence>MTERLRRVDLRNTHRTSARLRRRLPVTRTRPDPGSGPGVGPGKAAGVGLRGRPGSGPGSADPPWGGVGTGLDAEAVVEVGAEARPDTSPEARTVSAETAHARPGTGPDLSPDARPAAGSGAVPGRETGASLGPDGPVSGATSARVVRPPVGGTDGAVPRRPAARHLGVADPADRAAALVDAVRLRLAEAGAPPTDGSVAAALRAAQPSLGGDAVLDAVRTLRAELVGAGPLDPLLAEPGVTDVLVNGPEEIWVDRGGGLERATGIRFPDAVAVRRLAHRLATAAGRRLDDARPWVDARLPDGTRLHAVLPPIASGCTHISLRTSRTHPFTLPELVAGGSLPPSGAELLHGLLRARLSLLISGGTGTGKTTLLAALLGLVPHDERIVLAEDSAELRPDHPHVVRLQSRPPNQESLGELTLRDLVRQALRMRPDRLVVGEVRGAEVVDLLSALNTGHEGGCGTVHANTAADVPARLEALGSLAGLDRVSLHSQLRAALDVVVHLVRDPATGLRRVSALHVLIEDRNGLARTAPAVGFAADGTCELGTGWEQLRRSCAARGVELADPRRGDVGLDTTCPDNTDPDATDGPAALAAIGSLGGDTGGAGGGGGAAAGVAMKPVGAGR</sequence>
<dbReference type="PANTHER" id="PTHR30486">
    <property type="entry name" value="TWITCHING MOTILITY PROTEIN PILT"/>
    <property type="match status" value="1"/>
</dbReference>
<dbReference type="SUPFAM" id="SSF52540">
    <property type="entry name" value="P-loop containing nucleoside triphosphate hydrolases"/>
    <property type="match status" value="1"/>
</dbReference>
<evidence type="ECO:0000256" key="1">
    <source>
        <dbReference type="ARBA" id="ARBA00006611"/>
    </source>
</evidence>
<dbReference type="InterPro" id="IPR001482">
    <property type="entry name" value="T2SS/T4SS_dom"/>
</dbReference>
<dbReference type="Proteomes" id="UP001206483">
    <property type="component" value="Unassembled WGS sequence"/>
</dbReference>
<dbReference type="InterPro" id="IPR050921">
    <property type="entry name" value="T4SS_GSP_E_ATPase"/>
</dbReference>
<dbReference type="EMBL" id="JAMZDX010000006">
    <property type="protein sequence ID" value="MCP2312871.1"/>
    <property type="molecule type" value="Genomic_DNA"/>
</dbReference>
<dbReference type="Pfam" id="PF00437">
    <property type="entry name" value="T2SSE"/>
    <property type="match status" value="1"/>
</dbReference>
<comment type="caution">
    <text evidence="4">The sequence shown here is derived from an EMBL/GenBank/DDBJ whole genome shotgun (WGS) entry which is preliminary data.</text>
</comment>
<keyword evidence="5" id="KW-1185">Reference proteome</keyword>